<dbReference type="EMBL" id="JANUGP010000031">
    <property type="protein sequence ID" value="MCS0605406.1"/>
    <property type="molecule type" value="Genomic_DNA"/>
</dbReference>
<comment type="caution">
    <text evidence="2">The sequence shown here is derived from an EMBL/GenBank/DDBJ whole genome shotgun (WGS) entry which is preliminary data.</text>
</comment>
<dbReference type="InterPro" id="IPR050261">
    <property type="entry name" value="FrsA_esterase"/>
</dbReference>
<dbReference type="Proteomes" id="UP001205612">
    <property type="component" value="Unassembled WGS sequence"/>
</dbReference>
<evidence type="ECO:0000256" key="1">
    <source>
        <dbReference type="ARBA" id="ARBA00008645"/>
    </source>
</evidence>
<dbReference type="PANTHER" id="PTHR22946:SF12">
    <property type="entry name" value="CONIDIAL PIGMENT BIOSYNTHESIS PROTEIN AYG1 (AFU_ORTHOLOGUE AFUA_2G17550)"/>
    <property type="match status" value="1"/>
</dbReference>
<evidence type="ECO:0000313" key="3">
    <source>
        <dbReference type="Proteomes" id="UP001205612"/>
    </source>
</evidence>
<keyword evidence="3" id="KW-1185">Reference proteome</keyword>
<sequence>MTHRFHANPQFDYEIRTALGSAWRHGADVGEVLAAATAIADGDGERWFTVWTDLGARVRAQAGRSAAAGHAASARDAYLRAAGYYGLALVAVDALADPEARVREAFGPHRECFDRFLKTRQPAAEPVSVPYEDDVLPGYLVSPADRSGPLPTLIVNNGSDAPASAAWTLLGAPAVDRGYRALLFDGPGQQSTLFERGMTFRPDWERVVTPVVDFLLARPDVDPDRVALAGISQAGYWVPRALAFEHRVAAAVADPGVINVADSWWTHLGPEPRALWESGDRASFDAVITAGLRADPVLAATWRWRAKPYGIDSPFDLLTEVSRYDLTPVLDRVTTPLLITDPDGENFWPGASRRLYDALPGPKELVRFTEAEGAHLHCEPMGRALFEQRVFDWLDTVLAKL</sequence>
<organism evidence="2 3">
    <name type="scientific">Streptomyces pyxinicus</name>
    <dbReference type="NCBI Taxonomy" id="2970331"/>
    <lineage>
        <taxon>Bacteria</taxon>
        <taxon>Bacillati</taxon>
        <taxon>Actinomycetota</taxon>
        <taxon>Actinomycetes</taxon>
        <taxon>Kitasatosporales</taxon>
        <taxon>Streptomycetaceae</taxon>
        <taxon>Streptomyces</taxon>
    </lineage>
</organism>
<protein>
    <submittedName>
        <fullName evidence="2">Dipeptidyl aminopeptidase</fullName>
    </submittedName>
</protein>
<dbReference type="PANTHER" id="PTHR22946">
    <property type="entry name" value="DIENELACTONE HYDROLASE DOMAIN-CONTAINING PROTEIN-RELATED"/>
    <property type="match status" value="1"/>
</dbReference>
<name>A0ABT2BA64_9ACTN</name>
<dbReference type="InterPro" id="IPR029058">
    <property type="entry name" value="AB_hydrolase_fold"/>
</dbReference>
<proteinExistence type="inferred from homology"/>
<keyword evidence="2" id="KW-0645">Protease</keyword>
<dbReference type="RefSeq" id="WP_258782535.1">
    <property type="nucleotide sequence ID" value="NZ_JANUGP010000031.1"/>
</dbReference>
<dbReference type="GO" id="GO:0004177">
    <property type="term" value="F:aminopeptidase activity"/>
    <property type="evidence" value="ECO:0007669"/>
    <property type="project" value="UniProtKB-KW"/>
</dbReference>
<dbReference type="Gene3D" id="3.40.50.1820">
    <property type="entry name" value="alpha/beta hydrolase"/>
    <property type="match status" value="1"/>
</dbReference>
<evidence type="ECO:0000313" key="2">
    <source>
        <dbReference type="EMBL" id="MCS0605406.1"/>
    </source>
</evidence>
<dbReference type="SUPFAM" id="SSF53474">
    <property type="entry name" value="alpha/beta-Hydrolases"/>
    <property type="match status" value="1"/>
</dbReference>
<comment type="similarity">
    <text evidence="1">Belongs to the AB hydrolase superfamily.</text>
</comment>
<reference evidence="2 3" key="1">
    <citation type="submission" date="2022-08" db="EMBL/GenBank/DDBJ databases">
        <authorList>
            <person name="Somphong A."/>
            <person name="Phongsopitanun W."/>
        </authorList>
    </citation>
    <scope>NUCLEOTIDE SEQUENCE [LARGE SCALE GENOMIC DNA]</scope>
    <source>
        <strain evidence="2 3">LP11</strain>
    </source>
</reference>
<keyword evidence="2" id="KW-0378">Hydrolase</keyword>
<accession>A0ABT2BA64</accession>
<keyword evidence="2" id="KW-0031">Aminopeptidase</keyword>
<gene>
    <name evidence="2" type="ORF">NX794_30005</name>
</gene>
<dbReference type="Gene3D" id="1.20.1440.110">
    <property type="entry name" value="acylaminoacyl peptidase"/>
    <property type="match status" value="1"/>
</dbReference>